<dbReference type="SMART" id="SM01326">
    <property type="entry name" value="PTEN_C2"/>
    <property type="match status" value="1"/>
</dbReference>
<dbReference type="InterPro" id="IPR051281">
    <property type="entry name" value="Dual-spec_lipid-protein_phosph"/>
</dbReference>
<organism evidence="5 6">
    <name type="scientific">Cucurbita maxima</name>
    <name type="common">Pumpkin</name>
    <name type="synonym">Winter squash</name>
    <dbReference type="NCBI Taxonomy" id="3661"/>
    <lineage>
        <taxon>Eukaryota</taxon>
        <taxon>Viridiplantae</taxon>
        <taxon>Streptophyta</taxon>
        <taxon>Embryophyta</taxon>
        <taxon>Tracheophyta</taxon>
        <taxon>Spermatophyta</taxon>
        <taxon>Magnoliopsida</taxon>
        <taxon>eudicotyledons</taxon>
        <taxon>Gunneridae</taxon>
        <taxon>Pentapetalae</taxon>
        <taxon>rosids</taxon>
        <taxon>fabids</taxon>
        <taxon>Cucurbitales</taxon>
        <taxon>Cucurbitaceae</taxon>
        <taxon>Cucurbiteae</taxon>
        <taxon>Cucurbita</taxon>
    </lineage>
</organism>
<dbReference type="GO" id="GO:0046856">
    <property type="term" value="P:phosphatidylinositol dephosphorylation"/>
    <property type="evidence" value="ECO:0007669"/>
    <property type="project" value="TreeGrafter"/>
</dbReference>
<dbReference type="InterPro" id="IPR029021">
    <property type="entry name" value="Prot-tyrosine_phosphatase-like"/>
</dbReference>
<dbReference type="PROSITE" id="PS51181">
    <property type="entry name" value="PPASE_TENSIN"/>
    <property type="match status" value="1"/>
</dbReference>
<evidence type="ECO:0000313" key="5">
    <source>
        <dbReference type="Proteomes" id="UP000504608"/>
    </source>
</evidence>
<dbReference type="RefSeq" id="XP_022983784.1">
    <property type="nucleotide sequence ID" value="XM_023128016.1"/>
</dbReference>
<dbReference type="SUPFAM" id="SSF49562">
    <property type="entry name" value="C2 domain (Calcium/lipid-binding domain, CaLB)"/>
    <property type="match status" value="1"/>
</dbReference>
<dbReference type="GeneID" id="111482302"/>
<feature type="domain" description="Phosphatase tensin-type" evidence="3">
    <location>
        <begin position="41"/>
        <end position="172"/>
    </location>
</feature>
<dbReference type="GO" id="GO:0004725">
    <property type="term" value="F:protein tyrosine phosphatase activity"/>
    <property type="evidence" value="ECO:0007669"/>
    <property type="project" value="TreeGrafter"/>
</dbReference>
<accession>A0A6J1J8H2</accession>
<keyword evidence="5" id="KW-1185">Reference proteome</keyword>
<dbReference type="SUPFAM" id="SSF52799">
    <property type="entry name" value="(Phosphotyrosine protein) phosphatases II"/>
    <property type="match status" value="1"/>
</dbReference>
<dbReference type="GO" id="GO:0016314">
    <property type="term" value="F:phosphatidylinositol-3,4,5-trisphosphate 3-phosphatase activity"/>
    <property type="evidence" value="ECO:0007669"/>
    <property type="project" value="TreeGrafter"/>
</dbReference>
<evidence type="ECO:0000256" key="1">
    <source>
        <dbReference type="ARBA" id="ARBA00022801"/>
    </source>
</evidence>
<dbReference type="AlphaFoldDB" id="A0A6J1J8H2"/>
<dbReference type="InterPro" id="IPR035892">
    <property type="entry name" value="C2_domain_sf"/>
</dbReference>
<dbReference type="Gene3D" id="2.60.40.1110">
    <property type="match status" value="1"/>
</dbReference>
<dbReference type="Gene3D" id="3.90.190.10">
    <property type="entry name" value="Protein tyrosine phosphatase superfamily"/>
    <property type="match status" value="1"/>
</dbReference>
<protein>
    <submittedName>
        <fullName evidence="6">Phosphatidylinositol 3,4,5-trisphosphate 3-phosphatase and protein-tyrosine-phosphatase PTEN1-like isoform X2</fullName>
    </submittedName>
</protein>
<name>A0A6J1J8H2_CUCMA</name>
<proteinExistence type="predicted"/>
<dbReference type="InterPro" id="IPR029023">
    <property type="entry name" value="Tensin_phosphatase"/>
</dbReference>
<dbReference type="Proteomes" id="UP000504608">
    <property type="component" value="Unplaced"/>
</dbReference>
<evidence type="ECO:0000313" key="6">
    <source>
        <dbReference type="RefSeq" id="XP_022983784.1"/>
    </source>
</evidence>
<reference evidence="6" key="1">
    <citation type="submission" date="2025-08" db="UniProtKB">
        <authorList>
            <consortium name="RefSeq"/>
        </authorList>
    </citation>
    <scope>IDENTIFICATION</scope>
    <source>
        <tissue evidence="6">Young leaves</tissue>
    </source>
</reference>
<dbReference type="InterPro" id="IPR014020">
    <property type="entry name" value="Tensin_C2-dom"/>
</dbReference>
<feature type="domain" description="C2 tensin-type" evidence="4">
    <location>
        <begin position="203"/>
        <end position="357"/>
    </location>
</feature>
<keyword evidence="1" id="KW-0378">Hydrolase</keyword>
<dbReference type="Pfam" id="PF10409">
    <property type="entry name" value="PTEN_C2"/>
    <property type="match status" value="1"/>
</dbReference>
<dbReference type="PANTHER" id="PTHR12305:SF60">
    <property type="entry name" value="PHOSPHATIDYLINOSITOL 3,4,5-TRISPHOSPHATE 3-PHOSPHATASE TPTE2-RELATED"/>
    <property type="match status" value="1"/>
</dbReference>
<sequence>MGIKFSKQGQGKVENLSLQHHLMNYLSKKFYIRNLVSKQRRRMLVAGYDLDMSYITDHILAMSFPAERMRAMYRNPLWQVKSVLDMRHQGHYKIYNLCIEESYDPSHFHGRVESFPFDDNHVPPLQMIKLFCENVSSWISSHPKNIAVIHCMVSIPSQRRYVGYWAKCLSFPKGVYNGSPEVKLPIPCRRELQRIRLYDTVNTESIFFVVSELQEVPSQLYRPSMERTRSCCRQFKSGYESSNSPRYFLSFVEGENEENKSEVEPHFIVQMDTECSALYHKTCLDYNFEKPLPLTGDVRIIFYAKMFGGRLFYACFNSAFIKNSLIQLRLQDLDKVGKKGRSICGPSFCLELVFGPANAKHSFSTSSEDECPRYDSS</sequence>
<dbReference type="PANTHER" id="PTHR12305">
    <property type="entry name" value="PHOSPHATASE WITH HOMOLOGY TO TENSIN"/>
    <property type="match status" value="1"/>
</dbReference>
<dbReference type="GO" id="GO:0005829">
    <property type="term" value="C:cytosol"/>
    <property type="evidence" value="ECO:0007669"/>
    <property type="project" value="TreeGrafter"/>
</dbReference>
<gene>
    <name evidence="6" type="primary">LOC111482302</name>
</gene>
<keyword evidence="2" id="KW-0904">Protein phosphatase</keyword>
<evidence type="ECO:0000259" key="3">
    <source>
        <dbReference type="PROSITE" id="PS51181"/>
    </source>
</evidence>
<evidence type="ECO:0000256" key="2">
    <source>
        <dbReference type="ARBA" id="ARBA00022912"/>
    </source>
</evidence>
<dbReference type="PROSITE" id="PS51182">
    <property type="entry name" value="C2_TENSIN"/>
    <property type="match status" value="1"/>
</dbReference>
<evidence type="ECO:0000259" key="4">
    <source>
        <dbReference type="PROSITE" id="PS51182"/>
    </source>
</evidence>